<dbReference type="HOGENOM" id="CLU_304203_0_0_1"/>
<feature type="region of interest" description="Disordered" evidence="3">
    <location>
        <begin position="788"/>
        <end position="955"/>
    </location>
</feature>
<feature type="compositionally biased region" description="Polar residues" evidence="3">
    <location>
        <begin position="868"/>
        <end position="911"/>
    </location>
</feature>
<dbReference type="OrthoDB" id="425534at2759"/>
<reference evidence="6 7" key="1">
    <citation type="submission" date="2015-01" db="EMBL/GenBank/DDBJ databases">
        <title>The Genome Sequence of Exophiala sideris CBS121828.</title>
        <authorList>
            <consortium name="The Broad Institute Genomics Platform"/>
            <person name="Cuomo C."/>
            <person name="de Hoog S."/>
            <person name="Gorbushina A."/>
            <person name="Stielow B."/>
            <person name="Teixiera M."/>
            <person name="Abouelleil A."/>
            <person name="Chapman S.B."/>
            <person name="Priest M."/>
            <person name="Young S.K."/>
            <person name="Wortman J."/>
            <person name="Nusbaum C."/>
            <person name="Birren B."/>
        </authorList>
    </citation>
    <scope>NUCLEOTIDE SEQUENCE [LARGE SCALE GENOMIC DNA]</scope>
    <source>
        <strain evidence="6 7">CBS 121828</strain>
    </source>
</reference>
<dbReference type="AlphaFoldDB" id="A0A0D1VZC6"/>
<protein>
    <recommendedName>
        <fullName evidence="8">AB hydrolase-1 domain-containing protein</fullName>
    </recommendedName>
</protein>
<keyword evidence="2" id="KW-0378">Hydrolase</keyword>
<feature type="region of interest" description="Disordered" evidence="3">
    <location>
        <begin position="590"/>
        <end position="609"/>
    </location>
</feature>
<comment type="similarity">
    <text evidence="1">Belongs to the peptidase S33 family.</text>
</comment>
<dbReference type="EMBL" id="KN846952">
    <property type="protein sequence ID" value="KIV81784.1"/>
    <property type="molecule type" value="Genomic_DNA"/>
</dbReference>
<feature type="compositionally biased region" description="Low complexity" evidence="3">
    <location>
        <begin position="657"/>
        <end position="685"/>
    </location>
</feature>
<feature type="region of interest" description="Disordered" evidence="3">
    <location>
        <begin position="656"/>
        <end position="685"/>
    </location>
</feature>
<dbReference type="STRING" id="1016849.A0A0D1VZC6"/>
<evidence type="ECO:0000256" key="1">
    <source>
        <dbReference type="ARBA" id="ARBA00010088"/>
    </source>
</evidence>
<feature type="domain" description="Peptidase S33 tripeptidyl aminopeptidase-like C-terminal" evidence="5">
    <location>
        <begin position="490"/>
        <end position="586"/>
    </location>
</feature>
<name>A0A0D1VZC6_9EURO</name>
<dbReference type="GO" id="GO:0016787">
    <property type="term" value="F:hydrolase activity"/>
    <property type="evidence" value="ECO:0007669"/>
    <property type="project" value="UniProtKB-KW"/>
</dbReference>
<dbReference type="SUPFAM" id="SSF53474">
    <property type="entry name" value="alpha/beta-Hydrolases"/>
    <property type="match status" value="1"/>
</dbReference>
<sequence>MALVSAVASFSLTCPSGYAPINSATTTFWTTSSFPIASTTSQSQSLSSTSYSNSTTTVTSSSSPSSSLSSTSSSRSTVIPTPTPSPVDNGTIQWIPCPVAAEPNLQCGMLSVPLDWINPSRQNLSLPIVRVPAKNATPRNQSIIYNPGGPGGSGIAQFVDGQGSSLQTVVGDDWDMVTFDPRGVGLNMAYSCPTVSSITDNESADSSPNDDGDVAEANDDFDVPVLEEPAGLVPFSDTYWSFYYKAYEAQGQQCAEPAYNNAGQLIGTTFVARDVQAMAEALGQDGYIRYWGFSYGTLLGATLAAMFPDQIDRVVLDGNINPIDYYHGLGDEAVSDYDAALKNFLDLCARAGPTQCPLAHDGLTGDQLLEEQWSFYKDLVENKVTAHDSEGDKVGYQNLQNIMKEVIFEGPFGWANHLDEWAYAYKNRTAVPAARRRAGPTFDPTDAKALAAKQTLITEAITCADADRFSDVSAAKFKEWSAIYNNRSQYGGNTLTELLFTCATWQVSAKEGPPSFEGVVTKTPVLFVENFYDPVTPSESARNSSAGFVGSGIQWHNGLGHCSSRDPSKQVYQNVKSYFDTGVIPDVSTIAEPDSPAFPDLASSKSRRMTQEDEEYEKAAAAIAGSMNKKPDPDFRYPEPLRHAQHDVYELLRRANTTSTPAPDTTSTTITTTSSTTSDLTGPSASARTTTVAASNWSIPPWCTPIPPLSSSTAASSWTATTTPASTGEPVRNPSSWLDWVNTTTTSAKNSLHSADLTFTDWATFTETTSVDPKWSDWAISTKTASADPTWSDWASSTETTSTDPTWSGWAMSTDTTSADPTWSDWTSSTETGSADPTWSDWASSTGTTSADPTWSDWTTSTGTSSADPTWSDGTISSETGSAKPSSTRTDPSKETTTTPSWTDWNDPSEGTSSSKQTTSLKSTTTATATVSLTSVKPSTSRPVTPWQTYTGDGNRNTACAMSIAAVITLLTALLGV</sequence>
<dbReference type="InterPro" id="IPR051601">
    <property type="entry name" value="Serine_prot/Carboxylest_S33"/>
</dbReference>
<feature type="region of interest" description="Disordered" evidence="3">
    <location>
        <begin position="44"/>
        <end position="89"/>
    </location>
</feature>
<evidence type="ECO:0000256" key="3">
    <source>
        <dbReference type="SAM" id="MobiDB-lite"/>
    </source>
</evidence>
<evidence type="ECO:0000259" key="5">
    <source>
        <dbReference type="Pfam" id="PF08386"/>
    </source>
</evidence>
<dbReference type="PANTHER" id="PTHR43248:SF25">
    <property type="entry name" value="AB HYDROLASE-1 DOMAIN-CONTAINING PROTEIN-RELATED"/>
    <property type="match status" value="1"/>
</dbReference>
<feature type="compositionally biased region" description="Polar residues" evidence="3">
    <location>
        <begin position="788"/>
        <end position="847"/>
    </location>
</feature>
<feature type="compositionally biased region" description="Polar residues" evidence="3">
    <location>
        <begin position="197"/>
        <end position="207"/>
    </location>
</feature>
<evidence type="ECO:0000259" key="4">
    <source>
        <dbReference type="Pfam" id="PF00561"/>
    </source>
</evidence>
<gene>
    <name evidence="6" type="ORF">PV11_03944</name>
</gene>
<evidence type="ECO:0000256" key="2">
    <source>
        <dbReference type="ARBA" id="ARBA00022801"/>
    </source>
</evidence>
<organism evidence="6 7">
    <name type="scientific">Exophiala sideris</name>
    <dbReference type="NCBI Taxonomy" id="1016849"/>
    <lineage>
        <taxon>Eukaryota</taxon>
        <taxon>Fungi</taxon>
        <taxon>Dikarya</taxon>
        <taxon>Ascomycota</taxon>
        <taxon>Pezizomycotina</taxon>
        <taxon>Eurotiomycetes</taxon>
        <taxon>Chaetothyriomycetidae</taxon>
        <taxon>Chaetothyriales</taxon>
        <taxon>Herpotrichiellaceae</taxon>
        <taxon>Exophiala</taxon>
    </lineage>
</organism>
<dbReference type="InterPro" id="IPR013595">
    <property type="entry name" value="Pept_S33_TAP-like_C"/>
</dbReference>
<evidence type="ECO:0000313" key="7">
    <source>
        <dbReference type="Proteomes" id="UP000053599"/>
    </source>
</evidence>
<dbReference type="EMBL" id="KN846952">
    <property type="protein sequence ID" value="KIV81785.1"/>
    <property type="molecule type" value="Genomic_DNA"/>
</dbReference>
<feature type="region of interest" description="Disordered" evidence="3">
    <location>
        <begin position="713"/>
        <end position="734"/>
    </location>
</feature>
<feature type="compositionally biased region" description="Low complexity" evidence="3">
    <location>
        <begin position="713"/>
        <end position="727"/>
    </location>
</feature>
<dbReference type="Pfam" id="PF08386">
    <property type="entry name" value="Abhydrolase_4"/>
    <property type="match status" value="1"/>
</dbReference>
<dbReference type="InterPro" id="IPR000073">
    <property type="entry name" value="AB_hydrolase_1"/>
</dbReference>
<feature type="compositionally biased region" description="Low complexity" evidence="3">
    <location>
        <begin position="848"/>
        <end position="867"/>
    </location>
</feature>
<dbReference type="PANTHER" id="PTHR43248">
    <property type="entry name" value="2-SUCCINYL-6-HYDROXY-2,4-CYCLOHEXADIENE-1-CARBOXYLATE SYNTHASE"/>
    <property type="match status" value="1"/>
</dbReference>
<feature type="domain" description="AB hydrolase-1" evidence="4">
    <location>
        <begin position="143"/>
        <end position="329"/>
    </location>
</feature>
<feature type="compositionally biased region" description="Polar residues" evidence="3">
    <location>
        <begin position="937"/>
        <end position="955"/>
    </location>
</feature>
<feature type="compositionally biased region" description="Low complexity" evidence="3">
    <location>
        <begin position="912"/>
        <end position="936"/>
    </location>
</feature>
<feature type="compositionally biased region" description="Low complexity" evidence="3">
    <location>
        <begin position="44"/>
        <end position="80"/>
    </location>
</feature>
<dbReference type="InterPro" id="IPR029058">
    <property type="entry name" value="AB_hydrolase_fold"/>
</dbReference>
<feature type="region of interest" description="Disordered" evidence="3">
    <location>
        <begin position="197"/>
        <end position="217"/>
    </location>
</feature>
<dbReference type="Proteomes" id="UP000053599">
    <property type="component" value="Unassembled WGS sequence"/>
</dbReference>
<feature type="compositionally biased region" description="Acidic residues" evidence="3">
    <location>
        <begin position="208"/>
        <end position="217"/>
    </location>
</feature>
<dbReference type="Gene3D" id="3.40.50.1820">
    <property type="entry name" value="alpha/beta hydrolase"/>
    <property type="match status" value="1"/>
</dbReference>
<evidence type="ECO:0008006" key="8">
    <source>
        <dbReference type="Google" id="ProtNLM"/>
    </source>
</evidence>
<dbReference type="Pfam" id="PF00561">
    <property type="entry name" value="Abhydrolase_1"/>
    <property type="match status" value="1"/>
</dbReference>
<proteinExistence type="inferred from homology"/>
<accession>A0A0D1VZC6</accession>
<evidence type="ECO:0000313" key="6">
    <source>
        <dbReference type="EMBL" id="KIV81785.1"/>
    </source>
</evidence>